<evidence type="ECO:0000313" key="2">
    <source>
        <dbReference type="EMBL" id="GGR15392.1"/>
    </source>
</evidence>
<reference evidence="2" key="1">
    <citation type="journal article" date="2014" name="Int. J. Syst. Evol. Microbiol.">
        <title>Complete genome sequence of Corynebacterium casei LMG S-19264T (=DSM 44701T), isolated from a smear-ripened cheese.</title>
        <authorList>
            <consortium name="US DOE Joint Genome Institute (JGI-PGF)"/>
            <person name="Walter F."/>
            <person name="Albersmeier A."/>
            <person name="Kalinowski J."/>
            <person name="Ruckert C."/>
        </authorList>
    </citation>
    <scope>NUCLEOTIDE SEQUENCE</scope>
    <source>
        <strain evidence="2">JCM 4346</strain>
    </source>
</reference>
<feature type="transmembrane region" description="Helical" evidence="1">
    <location>
        <begin position="231"/>
        <end position="253"/>
    </location>
</feature>
<feature type="transmembrane region" description="Helical" evidence="1">
    <location>
        <begin position="274"/>
        <end position="298"/>
    </location>
</feature>
<feature type="transmembrane region" description="Helical" evidence="1">
    <location>
        <begin position="428"/>
        <end position="449"/>
    </location>
</feature>
<feature type="transmembrane region" description="Helical" evidence="1">
    <location>
        <begin position="44"/>
        <end position="64"/>
    </location>
</feature>
<reference evidence="2" key="2">
    <citation type="submission" date="2020-09" db="EMBL/GenBank/DDBJ databases">
        <authorList>
            <person name="Sun Q."/>
            <person name="Ohkuma M."/>
        </authorList>
    </citation>
    <scope>NUCLEOTIDE SEQUENCE</scope>
    <source>
        <strain evidence="2">JCM 4346</strain>
    </source>
</reference>
<feature type="transmembrane region" description="Helical" evidence="1">
    <location>
        <begin position="15"/>
        <end position="37"/>
    </location>
</feature>
<keyword evidence="1" id="KW-1133">Transmembrane helix</keyword>
<keyword evidence="3" id="KW-1185">Reference proteome</keyword>
<dbReference type="AlphaFoldDB" id="A0A918CBH8"/>
<gene>
    <name evidence="2" type="ORF">GCM10010251_34370</name>
</gene>
<keyword evidence="1" id="KW-0472">Membrane</keyword>
<name>A0A918CBH8_9ACTN</name>
<evidence type="ECO:0000313" key="3">
    <source>
        <dbReference type="Proteomes" id="UP000658320"/>
    </source>
</evidence>
<feature type="transmembrane region" description="Helical" evidence="1">
    <location>
        <begin position="342"/>
        <end position="360"/>
    </location>
</feature>
<keyword evidence="1" id="KW-0812">Transmembrane</keyword>
<feature type="transmembrane region" description="Helical" evidence="1">
    <location>
        <begin position="97"/>
        <end position="114"/>
    </location>
</feature>
<organism evidence="2 3">
    <name type="scientific">Streptomyces aurantiogriseus</name>
    <dbReference type="NCBI Taxonomy" id="66870"/>
    <lineage>
        <taxon>Bacteria</taxon>
        <taxon>Bacillati</taxon>
        <taxon>Actinomycetota</taxon>
        <taxon>Actinomycetes</taxon>
        <taxon>Kitasatosporales</taxon>
        <taxon>Streptomycetaceae</taxon>
        <taxon>Streptomyces</taxon>
    </lineage>
</organism>
<protein>
    <recommendedName>
        <fullName evidence="4">Integral membrane protein</fullName>
    </recommendedName>
</protein>
<evidence type="ECO:0000256" key="1">
    <source>
        <dbReference type="SAM" id="Phobius"/>
    </source>
</evidence>
<dbReference type="NCBIfam" id="NF038391">
    <property type="entry name" value="streptophobe"/>
    <property type="match status" value="1"/>
</dbReference>
<evidence type="ECO:0008006" key="4">
    <source>
        <dbReference type="Google" id="ProtNLM"/>
    </source>
</evidence>
<dbReference type="Proteomes" id="UP000658320">
    <property type="component" value="Unassembled WGS sequence"/>
</dbReference>
<sequence>MPLQLIGPWQNALEGAAAALCAVAAMAAVSALALMLLDAGSFGSLWPLTLALTAMAVGGSVSAGSDVSGDTGSMGGPAALFGGGGGMGPSMSGAADVVPLGVTLVGAVVLWIAFSRRLRAGQQRRFTAGELTVRAAGAASAALFILMIVAGLAKGSATLPESAMTGMGGNGGGRTAEGFGGAGGGLGELMGGGSGGLGELMGGGSGGLGELMGGGSGARSAMTYHVSAGSAGFGAVLWAAVVIGVGCLISRRVRLPLGGALDGLRTGWGRSLSAVVRTVLVMAAVPLVVLAVVGTAVGGRAGSAAGAALLLAPNAVAVFLTLGVGSSWTATVHPVQSDGGSNPLAALMGGMGGGTGAMGGGQQPDRTEQLRSLSAGGWPLWLAALTVTGLILLACAYRAARTTHPGHKLPMLPYRGPLAGHLGMAERFGVVTAVVLGVAAWLVGASGHFGVSMFGSEMGGMRAELSGSVLRTVVFGLLVGALAGFAGSLLSALRGARGAR</sequence>
<feature type="transmembrane region" description="Helical" evidence="1">
    <location>
        <begin position="380"/>
        <end position="400"/>
    </location>
</feature>
<dbReference type="InterPro" id="IPR047724">
    <property type="entry name" value="Streptophobe"/>
</dbReference>
<feature type="transmembrane region" description="Helical" evidence="1">
    <location>
        <begin position="135"/>
        <end position="153"/>
    </location>
</feature>
<accession>A0A918CBH8</accession>
<feature type="transmembrane region" description="Helical" evidence="1">
    <location>
        <begin position="304"/>
        <end position="330"/>
    </location>
</feature>
<comment type="caution">
    <text evidence="2">The sequence shown here is derived from an EMBL/GenBank/DDBJ whole genome shotgun (WGS) entry which is preliminary data.</text>
</comment>
<dbReference type="EMBL" id="BMSX01000007">
    <property type="protein sequence ID" value="GGR15392.1"/>
    <property type="molecule type" value="Genomic_DNA"/>
</dbReference>
<feature type="transmembrane region" description="Helical" evidence="1">
    <location>
        <begin position="469"/>
        <end position="493"/>
    </location>
</feature>
<proteinExistence type="predicted"/>